<organism evidence="7 8">
    <name type="scientific">Cervus elaphus hippelaphus</name>
    <name type="common">European red deer</name>
    <dbReference type="NCBI Taxonomy" id="46360"/>
    <lineage>
        <taxon>Eukaryota</taxon>
        <taxon>Metazoa</taxon>
        <taxon>Chordata</taxon>
        <taxon>Craniata</taxon>
        <taxon>Vertebrata</taxon>
        <taxon>Euteleostomi</taxon>
        <taxon>Mammalia</taxon>
        <taxon>Eutheria</taxon>
        <taxon>Laurasiatheria</taxon>
        <taxon>Artiodactyla</taxon>
        <taxon>Ruminantia</taxon>
        <taxon>Pecora</taxon>
        <taxon>Cervidae</taxon>
        <taxon>Cervinae</taxon>
        <taxon>Cervus</taxon>
    </lineage>
</organism>
<comment type="subcellular location">
    <subcellularLocation>
        <location evidence="1">Secreted</location>
    </subcellularLocation>
</comment>
<dbReference type="PANTHER" id="PTHR10078:SF24">
    <property type="entry name" value="INTERLEUKIN-36 BETA"/>
    <property type="match status" value="1"/>
</dbReference>
<dbReference type="GO" id="GO:0005615">
    <property type="term" value="C:extracellular space"/>
    <property type="evidence" value="ECO:0007669"/>
    <property type="project" value="InterPro"/>
</dbReference>
<evidence type="ECO:0000313" key="8">
    <source>
        <dbReference type="Proteomes" id="UP000242450"/>
    </source>
</evidence>
<evidence type="ECO:0000313" key="7">
    <source>
        <dbReference type="EMBL" id="OWK10588.1"/>
    </source>
</evidence>
<reference evidence="7 8" key="1">
    <citation type="journal article" date="2018" name="Mol. Genet. Genomics">
        <title>The red deer Cervus elaphus genome CerEla1.0: sequencing, annotating, genes, and chromosomes.</title>
        <authorList>
            <person name="Bana N.A."/>
            <person name="Nyiri A."/>
            <person name="Nagy J."/>
            <person name="Frank K."/>
            <person name="Nagy T."/>
            <person name="Steger V."/>
            <person name="Schiller M."/>
            <person name="Lakatos P."/>
            <person name="Sugar L."/>
            <person name="Horn P."/>
            <person name="Barta E."/>
            <person name="Orosz L."/>
        </authorList>
    </citation>
    <scope>NUCLEOTIDE SEQUENCE [LARGE SCALE GENOMIC DNA]</scope>
    <source>
        <strain evidence="7">Hungarian</strain>
    </source>
</reference>
<dbReference type="EMBL" id="MKHE01000011">
    <property type="protein sequence ID" value="OWK10588.1"/>
    <property type="molecule type" value="Genomic_DNA"/>
</dbReference>
<dbReference type="GO" id="GO:0005125">
    <property type="term" value="F:cytokine activity"/>
    <property type="evidence" value="ECO:0007669"/>
    <property type="project" value="InterPro"/>
</dbReference>
<protein>
    <recommendedName>
        <fullName evidence="3">Interleukin-1 receptor antagonist protein</fullName>
    </recommendedName>
    <alternativeName>
        <fullName evidence="5">IL1 inhibitor</fullName>
    </alternativeName>
</protein>
<dbReference type="SUPFAM" id="SSF50353">
    <property type="entry name" value="Cytokine"/>
    <property type="match status" value="1"/>
</dbReference>
<proteinExistence type="inferred from homology"/>
<dbReference type="OrthoDB" id="9449069at2759"/>
<gene>
    <name evidence="7" type="ORF">Celaphus_00005549</name>
</gene>
<dbReference type="SMART" id="SM00125">
    <property type="entry name" value="IL1"/>
    <property type="match status" value="1"/>
</dbReference>
<evidence type="ECO:0000256" key="5">
    <source>
        <dbReference type="ARBA" id="ARBA00032732"/>
    </source>
</evidence>
<evidence type="ECO:0000256" key="4">
    <source>
        <dbReference type="ARBA" id="ARBA00022525"/>
    </source>
</evidence>
<dbReference type="GO" id="GO:0002437">
    <property type="term" value="P:inflammatory response to antigenic stimulus"/>
    <property type="evidence" value="ECO:0007669"/>
    <property type="project" value="TreeGrafter"/>
</dbReference>
<evidence type="ECO:0000256" key="6">
    <source>
        <dbReference type="ARBA" id="ARBA00034096"/>
    </source>
</evidence>
<dbReference type="GO" id="GO:0071222">
    <property type="term" value="P:cellular response to lipopolysaccharide"/>
    <property type="evidence" value="ECO:0007669"/>
    <property type="project" value="TreeGrafter"/>
</dbReference>
<dbReference type="GO" id="GO:0010628">
    <property type="term" value="P:positive regulation of gene expression"/>
    <property type="evidence" value="ECO:0007669"/>
    <property type="project" value="TreeGrafter"/>
</dbReference>
<dbReference type="InterPro" id="IPR008996">
    <property type="entry name" value="IL1/FGF"/>
</dbReference>
<dbReference type="Proteomes" id="UP000242450">
    <property type="component" value="Chromosome 11"/>
</dbReference>
<dbReference type="PANTHER" id="PTHR10078">
    <property type="entry name" value="INTERLEUKIN-1 FAMILY MEMBER"/>
    <property type="match status" value="1"/>
</dbReference>
<comment type="similarity">
    <text evidence="2">Belongs to the IL-1 family.</text>
</comment>
<sequence length="148" mass="16706">MESPMSQENPSYLHIRDSQQMVWIVKGNSLIAVPSSNNVKPVILSLIACRDIEFHKEGEGTPHYLGIKDKNLCLYCTEIQGYPTLQLKPKGEKCFLFYRNYEGSTVVFQSVSYPGWFIATSSEAGQPVTLTKERGTAKSTNYYLEDGR</sequence>
<dbReference type="GO" id="GO:0045582">
    <property type="term" value="P:positive regulation of T cell differentiation"/>
    <property type="evidence" value="ECO:0007669"/>
    <property type="project" value="TreeGrafter"/>
</dbReference>
<keyword evidence="8" id="KW-1185">Reference proteome</keyword>
<dbReference type="InterPro" id="IPR020877">
    <property type="entry name" value="IL-1_CS"/>
</dbReference>
<dbReference type="AlphaFoldDB" id="A0A212CX72"/>
<feature type="non-terminal residue" evidence="7">
    <location>
        <position position="148"/>
    </location>
</feature>
<dbReference type="Gene3D" id="2.80.10.50">
    <property type="match status" value="1"/>
</dbReference>
<dbReference type="CDD" id="cd23300">
    <property type="entry name" value="beta-trefoil_IL36"/>
    <property type="match status" value="1"/>
</dbReference>
<evidence type="ECO:0000256" key="1">
    <source>
        <dbReference type="ARBA" id="ARBA00004613"/>
    </source>
</evidence>
<dbReference type="PROSITE" id="PS00253">
    <property type="entry name" value="INTERLEUKIN_1"/>
    <property type="match status" value="1"/>
</dbReference>
<dbReference type="Pfam" id="PF00340">
    <property type="entry name" value="IL1"/>
    <property type="match status" value="1"/>
</dbReference>
<keyword evidence="4" id="KW-0964">Secreted</keyword>
<name>A0A212CX72_CEREH</name>
<evidence type="ECO:0000256" key="2">
    <source>
        <dbReference type="ARBA" id="ARBA00010448"/>
    </source>
</evidence>
<dbReference type="GO" id="GO:0019221">
    <property type="term" value="P:cytokine-mediated signaling pathway"/>
    <property type="evidence" value="ECO:0007669"/>
    <property type="project" value="TreeGrafter"/>
</dbReference>
<dbReference type="InterPro" id="IPR000975">
    <property type="entry name" value="IL-1_fam"/>
</dbReference>
<accession>A0A212CX72</accession>
<comment type="function">
    <text evidence="6">Anti-inflammatory antagonist of interleukin-1 family of proinflammatory cytokines such as interleukin-1beta/IL1B and interleukin-1alpha/IL1A. Protects from immune dysregulation and uncontrolled systemic inflammation triggered by IL1 for a range of innate stimulatory agents such as pathogens.</text>
</comment>
<evidence type="ECO:0000256" key="3">
    <source>
        <dbReference type="ARBA" id="ARBA00020519"/>
    </source>
</evidence>
<comment type="caution">
    <text evidence="7">The sequence shown here is derived from an EMBL/GenBank/DDBJ whole genome shotgun (WGS) entry which is preliminary data.</text>
</comment>
<dbReference type="FunFam" id="2.80.10.50:FF:000013">
    <property type="entry name" value="Interleukin-1"/>
    <property type="match status" value="1"/>
</dbReference>